<protein>
    <submittedName>
        <fullName evidence="2">Uncharacterized protein</fullName>
    </submittedName>
</protein>
<evidence type="ECO:0000313" key="2">
    <source>
        <dbReference type="EMBL" id="KAJ9582345.1"/>
    </source>
</evidence>
<comment type="caution">
    <text evidence="2">The sequence shown here is derived from an EMBL/GenBank/DDBJ whole genome shotgun (WGS) entry which is preliminary data.</text>
</comment>
<evidence type="ECO:0000256" key="1">
    <source>
        <dbReference type="SAM" id="MobiDB-lite"/>
    </source>
</evidence>
<feature type="region of interest" description="Disordered" evidence="1">
    <location>
        <begin position="79"/>
        <end position="162"/>
    </location>
</feature>
<name>A0AAD7ZL15_DIPPU</name>
<feature type="compositionally biased region" description="Low complexity" evidence="1">
    <location>
        <begin position="98"/>
        <end position="114"/>
    </location>
</feature>
<sequence length="162" mass="17761">MFNFMKKGGIEKEEKEKRKKEKKERKENKKRDRGSMTAEELLRLDEVRRSLKIRGRRKEKEKLPSGITADYSASFFASLEHGPEYSGGSSSLPGHNVSSLIPASPSPSSGTNSSWIRSGGGDTLTQSDSSEASLTSLNNPPTSGHQRSLPPLPPSATKKEES</sequence>
<reference evidence="2" key="2">
    <citation type="submission" date="2023-05" db="EMBL/GenBank/DDBJ databases">
        <authorList>
            <person name="Fouks B."/>
        </authorList>
    </citation>
    <scope>NUCLEOTIDE SEQUENCE</scope>
    <source>
        <strain evidence="2">Stay&amp;Tobe</strain>
        <tissue evidence="2">Testes</tissue>
    </source>
</reference>
<organism evidence="2 3">
    <name type="scientific">Diploptera punctata</name>
    <name type="common">Pacific beetle cockroach</name>
    <dbReference type="NCBI Taxonomy" id="6984"/>
    <lineage>
        <taxon>Eukaryota</taxon>
        <taxon>Metazoa</taxon>
        <taxon>Ecdysozoa</taxon>
        <taxon>Arthropoda</taxon>
        <taxon>Hexapoda</taxon>
        <taxon>Insecta</taxon>
        <taxon>Pterygota</taxon>
        <taxon>Neoptera</taxon>
        <taxon>Polyneoptera</taxon>
        <taxon>Dictyoptera</taxon>
        <taxon>Blattodea</taxon>
        <taxon>Blaberoidea</taxon>
        <taxon>Blaberidae</taxon>
        <taxon>Diplopterinae</taxon>
        <taxon>Diploptera</taxon>
    </lineage>
</organism>
<feature type="compositionally biased region" description="Polar residues" evidence="1">
    <location>
        <begin position="123"/>
        <end position="146"/>
    </location>
</feature>
<dbReference type="EMBL" id="JASPKZ010007809">
    <property type="protein sequence ID" value="KAJ9582345.1"/>
    <property type="molecule type" value="Genomic_DNA"/>
</dbReference>
<dbReference type="AlphaFoldDB" id="A0AAD7ZL15"/>
<feature type="compositionally biased region" description="Basic and acidic residues" evidence="1">
    <location>
        <begin position="24"/>
        <end position="49"/>
    </location>
</feature>
<feature type="compositionally biased region" description="Polar residues" evidence="1">
    <location>
        <begin position="87"/>
        <end position="97"/>
    </location>
</feature>
<proteinExistence type="predicted"/>
<dbReference type="Proteomes" id="UP001233999">
    <property type="component" value="Unassembled WGS sequence"/>
</dbReference>
<accession>A0AAD7ZL15</accession>
<evidence type="ECO:0000313" key="3">
    <source>
        <dbReference type="Proteomes" id="UP001233999"/>
    </source>
</evidence>
<feature type="region of interest" description="Disordered" evidence="1">
    <location>
        <begin position="1"/>
        <end position="67"/>
    </location>
</feature>
<reference evidence="2" key="1">
    <citation type="journal article" date="2023" name="IScience">
        <title>Live-bearing cockroach genome reveals convergent evolutionary mechanisms linked to viviparity in insects and beyond.</title>
        <authorList>
            <person name="Fouks B."/>
            <person name="Harrison M.C."/>
            <person name="Mikhailova A.A."/>
            <person name="Marchal E."/>
            <person name="English S."/>
            <person name="Carruthers M."/>
            <person name="Jennings E.C."/>
            <person name="Chiamaka E.L."/>
            <person name="Frigard R.A."/>
            <person name="Pippel M."/>
            <person name="Attardo G.M."/>
            <person name="Benoit J.B."/>
            <person name="Bornberg-Bauer E."/>
            <person name="Tobe S.S."/>
        </authorList>
    </citation>
    <scope>NUCLEOTIDE SEQUENCE</scope>
    <source>
        <strain evidence="2">Stay&amp;Tobe</strain>
    </source>
</reference>
<keyword evidence="3" id="KW-1185">Reference proteome</keyword>
<gene>
    <name evidence="2" type="ORF">L9F63_003305</name>
</gene>